<evidence type="ECO:0000259" key="3">
    <source>
        <dbReference type="SMART" id="SM00507"/>
    </source>
</evidence>
<feature type="domain" description="Nuclease associated modular" evidence="2">
    <location>
        <begin position="18"/>
        <end position="38"/>
    </location>
</feature>
<feature type="region of interest" description="Disordered" evidence="1">
    <location>
        <begin position="107"/>
        <end position="152"/>
    </location>
</feature>
<feature type="domain" description="HNH nuclease" evidence="3">
    <location>
        <begin position="221"/>
        <end position="271"/>
    </location>
</feature>
<dbReference type="SUPFAM" id="SSF64496">
    <property type="entry name" value="DNA-binding domain of intron-encoded endonucleases"/>
    <property type="match status" value="2"/>
</dbReference>
<evidence type="ECO:0000259" key="2">
    <source>
        <dbReference type="SMART" id="SM00496"/>
    </source>
</evidence>
<evidence type="ECO:0000256" key="1">
    <source>
        <dbReference type="SAM" id="MobiDB-lite"/>
    </source>
</evidence>
<dbReference type="SMART" id="SM00496">
    <property type="entry name" value="IENR2"/>
    <property type="match status" value="6"/>
</dbReference>
<dbReference type="CDD" id="cd00085">
    <property type="entry name" value="HNHc"/>
    <property type="match status" value="1"/>
</dbReference>
<evidence type="ECO:0000313" key="6">
    <source>
        <dbReference type="EMBL" id="QJI05369.1"/>
    </source>
</evidence>
<sequence>MVFKTGNQLGKGKIPKNKGKKGIFHHTEETKQKIAEAKIGNVPWHAGTKGLRKLSEDGKRRIGEAQKGNHSKRGYITPENVKRKISEANKGNTSYWKGKNLPEETKKKISDARQGKYTGEKNPFFGKQHSEETRHKISEKTIGRPSSMKGKKHSEETLQKMSEIHKGCIPWNKGRTGLQSHSEESKKKVSDALKGKKMGEDNPNWNGGTSFEPYCHKFNEKLREQIRERDGRTCQLCGAKENGRRLTVHHIHYLKSDCEPDLIALCIRCNGKVNYNRDHYEELFMSKLIERGLVTCTPIPTQKE</sequence>
<feature type="domain" description="Nuclease associated modular" evidence="2">
    <location>
        <begin position="125"/>
        <end position="141"/>
    </location>
</feature>
<protein>
    <recommendedName>
        <fullName evidence="7">Homing endonuclease</fullName>
    </recommendedName>
</protein>
<name>A0A6H1ZJ05_9ZZZZ</name>
<gene>
    <name evidence="6" type="ORF">MM415A00143_0044</name>
    <name evidence="5" type="ORF">MM415B00963_0010</name>
    <name evidence="4" type="ORF">TM448A00700_0007</name>
</gene>
<dbReference type="AlphaFoldDB" id="A0A6H1ZJ05"/>
<evidence type="ECO:0000313" key="4">
    <source>
        <dbReference type="EMBL" id="QJA47544.1"/>
    </source>
</evidence>
<feature type="domain" description="Nuclease associated modular" evidence="2">
    <location>
        <begin position="173"/>
        <end position="193"/>
    </location>
</feature>
<accession>A0A6H1ZJ05</accession>
<feature type="domain" description="Nuclease associated modular" evidence="2">
    <location>
        <begin position="97"/>
        <end position="113"/>
    </location>
</feature>
<feature type="region of interest" description="Disordered" evidence="1">
    <location>
        <begin position="169"/>
        <end position="205"/>
    </location>
</feature>
<evidence type="ECO:0000313" key="5">
    <source>
        <dbReference type="EMBL" id="QJA61285.1"/>
    </source>
</evidence>
<feature type="compositionally biased region" description="Basic and acidic residues" evidence="1">
    <location>
        <begin position="181"/>
        <end position="200"/>
    </location>
</feature>
<feature type="region of interest" description="Disordered" evidence="1">
    <location>
        <begin position="1"/>
        <end position="20"/>
    </location>
</feature>
<dbReference type="InterPro" id="IPR003611">
    <property type="entry name" value="NUMOD3"/>
</dbReference>
<dbReference type="GO" id="GO:0003677">
    <property type="term" value="F:DNA binding"/>
    <property type="evidence" value="ECO:0007669"/>
    <property type="project" value="InterPro"/>
</dbReference>
<feature type="compositionally biased region" description="Basic and acidic residues" evidence="1">
    <location>
        <begin position="128"/>
        <end position="142"/>
    </location>
</feature>
<dbReference type="Pfam" id="PF07460">
    <property type="entry name" value="NUMOD3"/>
    <property type="match status" value="4"/>
</dbReference>
<reference evidence="4" key="1">
    <citation type="submission" date="2020-03" db="EMBL/GenBank/DDBJ databases">
        <title>The deep terrestrial virosphere.</title>
        <authorList>
            <person name="Holmfeldt K."/>
            <person name="Nilsson E."/>
            <person name="Simone D."/>
            <person name="Lopez-Fernandez M."/>
            <person name="Wu X."/>
            <person name="de Brujin I."/>
            <person name="Lundin D."/>
            <person name="Andersson A."/>
            <person name="Bertilsson S."/>
            <person name="Dopson M."/>
        </authorList>
    </citation>
    <scope>NUCLEOTIDE SEQUENCE</scope>
    <source>
        <strain evidence="6">MM415A00143</strain>
        <strain evidence="5">MM415B00963</strain>
        <strain evidence="4">TM448A00700</strain>
    </source>
</reference>
<dbReference type="InterPro" id="IPR003615">
    <property type="entry name" value="HNH_nuc"/>
</dbReference>
<feature type="domain" description="Nuclease associated modular" evidence="2">
    <location>
        <begin position="149"/>
        <end position="165"/>
    </location>
</feature>
<dbReference type="SMART" id="SM00507">
    <property type="entry name" value="HNHc"/>
    <property type="match status" value="1"/>
</dbReference>
<proteinExistence type="predicted"/>
<evidence type="ECO:0008006" key="7">
    <source>
        <dbReference type="Google" id="ProtNLM"/>
    </source>
</evidence>
<dbReference type="EMBL" id="MT144048">
    <property type="protein sequence ID" value="QJA47544.1"/>
    <property type="molecule type" value="Genomic_DNA"/>
</dbReference>
<dbReference type="EMBL" id="MT145198">
    <property type="protein sequence ID" value="QJI05369.1"/>
    <property type="molecule type" value="Genomic_DNA"/>
</dbReference>
<dbReference type="Gene3D" id="1.10.30.50">
    <property type="match status" value="1"/>
</dbReference>
<dbReference type="EMBL" id="MT141436">
    <property type="protein sequence ID" value="QJA61285.1"/>
    <property type="molecule type" value="Genomic_DNA"/>
</dbReference>
<organism evidence="4">
    <name type="scientific">viral metagenome</name>
    <dbReference type="NCBI Taxonomy" id="1070528"/>
    <lineage>
        <taxon>unclassified sequences</taxon>
        <taxon>metagenomes</taxon>
        <taxon>organismal metagenomes</taxon>
    </lineage>
</organism>
<feature type="domain" description="Nuclease associated modular" evidence="2">
    <location>
        <begin position="73"/>
        <end position="89"/>
    </location>
</feature>